<evidence type="ECO:0000256" key="1">
    <source>
        <dbReference type="ARBA" id="ARBA00009589"/>
    </source>
</evidence>
<dbReference type="RefSeq" id="WP_307342931.1">
    <property type="nucleotide sequence ID" value="NZ_JAUSUD010000013.1"/>
</dbReference>
<dbReference type="SUPFAM" id="SSF56784">
    <property type="entry name" value="HAD-like"/>
    <property type="match status" value="1"/>
</dbReference>
<dbReference type="PANTHER" id="PTHR35134:SF2">
    <property type="entry name" value="NUCLEOTIDASE YQFW-RELATED"/>
    <property type="match status" value="1"/>
</dbReference>
<accession>A0ABT9ZH58</accession>
<dbReference type="Gene3D" id="3.40.50.1000">
    <property type="entry name" value="HAD superfamily/HAD-like"/>
    <property type="match status" value="1"/>
</dbReference>
<reference evidence="4 5" key="1">
    <citation type="submission" date="2023-07" db="EMBL/GenBank/DDBJ databases">
        <title>Genomic Encyclopedia of Type Strains, Phase IV (KMG-IV): sequencing the most valuable type-strain genomes for metagenomic binning, comparative biology and taxonomic classification.</title>
        <authorList>
            <person name="Goeker M."/>
        </authorList>
    </citation>
    <scope>NUCLEOTIDE SEQUENCE [LARGE SCALE GENOMIC DNA]</scope>
    <source>
        <strain evidence="4 5">DSM 29005</strain>
    </source>
</reference>
<dbReference type="InterPro" id="IPR009206">
    <property type="entry name" value="Nucleotidase_putative"/>
</dbReference>
<proteinExistence type="inferred from homology"/>
<evidence type="ECO:0000256" key="3">
    <source>
        <dbReference type="PIRNR" id="PIRNR021362"/>
    </source>
</evidence>
<evidence type="ECO:0000256" key="2">
    <source>
        <dbReference type="ARBA" id="ARBA00022801"/>
    </source>
</evidence>
<evidence type="ECO:0000313" key="5">
    <source>
        <dbReference type="Proteomes" id="UP001234495"/>
    </source>
</evidence>
<dbReference type="PANTHER" id="PTHR35134">
    <property type="entry name" value="NUCLEOTIDASE YQFW-RELATED"/>
    <property type="match status" value="1"/>
</dbReference>
<gene>
    <name evidence="4" type="ORF">J2S19_002907</name>
</gene>
<dbReference type="InterPro" id="IPR052419">
    <property type="entry name" value="5_3-deoxyribonucleotidase-like"/>
</dbReference>
<dbReference type="InterPro" id="IPR023214">
    <property type="entry name" value="HAD_sf"/>
</dbReference>
<organism evidence="4 5">
    <name type="scientific">Metabacillus malikii</name>
    <dbReference type="NCBI Taxonomy" id="1504265"/>
    <lineage>
        <taxon>Bacteria</taxon>
        <taxon>Bacillati</taxon>
        <taxon>Bacillota</taxon>
        <taxon>Bacilli</taxon>
        <taxon>Bacillales</taxon>
        <taxon>Bacillaceae</taxon>
        <taxon>Metabacillus</taxon>
    </lineage>
</organism>
<dbReference type="InterPro" id="IPR036412">
    <property type="entry name" value="HAD-like_sf"/>
</dbReference>
<protein>
    <recommendedName>
        <fullName evidence="3">Nucleotidase</fullName>
        <ecNumber evidence="3">3.1.3.-</ecNumber>
    </recommendedName>
</protein>
<name>A0ABT9ZH58_9BACI</name>
<comment type="similarity">
    <text evidence="1 3">Belongs to the 5'(3')-deoxyribonucleotidase family.</text>
</comment>
<dbReference type="Proteomes" id="UP001234495">
    <property type="component" value="Unassembled WGS sequence"/>
</dbReference>
<keyword evidence="5" id="KW-1185">Reference proteome</keyword>
<dbReference type="EMBL" id="JAUSUD010000013">
    <property type="protein sequence ID" value="MDQ0231624.1"/>
    <property type="molecule type" value="Genomic_DNA"/>
</dbReference>
<keyword evidence="2 3" id="KW-0378">Hydrolase</keyword>
<comment type="caution">
    <text evidence="4">The sequence shown here is derived from an EMBL/GenBank/DDBJ whole genome shotgun (WGS) entry which is preliminary data.</text>
</comment>
<sequence>MLRLGIDIDGTVTDPKTFVPYLKNSFNPSLTYDDMKEYDLTKVLNISEEEFWVWMDNFEPIIYEQAPLATFAREVLTEWEKQHQLYFISARRQHLADITHNWFENNGIFYHHLELIGHHNKLEAIKKNKISIFFEDKHDNACMICEEHKIPVILFNTPYNQEVVPNGVIRVDDWLEAKQWVNQWYSTPVLD</sequence>
<dbReference type="EC" id="3.1.3.-" evidence="3"/>
<dbReference type="PIRSF" id="PIRSF021362">
    <property type="entry name" value="UCP021362_HAD"/>
    <property type="match status" value="1"/>
</dbReference>
<evidence type="ECO:0000313" key="4">
    <source>
        <dbReference type="EMBL" id="MDQ0231624.1"/>
    </source>
</evidence>